<dbReference type="HOGENOM" id="CLU_856768_0_0_1"/>
<sequence>MPPKSTQKDKCSIPGPSQHGQYPYPYPQMLQPPSVPSHLGPYSLDPYMHPYTQFALAAHPVYGALYHFTLPQHWGGYYPASQGVGVPLAPARPSCPSTPPLAQSFYYQHPTQGPGQQAPVLPSYPSASASVQPKNQPDQEGLGQQPPVVAVKESAVKRGKRKAVDLNDALPPKKQAIQPLVDNTNFGRILINGKVHYTCPMPLCKNVPAVRLAALQGHVESKQHQDGRAQSPSPNCDTAVCHGDSSNIGGSSSKTQEEAVVQVPHEGSNKDTSSSKTQEEAVAQVPHEGSNKGTSSSKTQEEAVVQVLHEGSNKGGTSSKTQEEA</sequence>
<gene>
    <name evidence="2" type="ORF">CY34DRAFT_17423</name>
</gene>
<dbReference type="OrthoDB" id="2672240at2759"/>
<accession>A0A0C9ZBH2</accession>
<organism evidence="2 3">
    <name type="scientific">Suillus luteus UH-Slu-Lm8-n1</name>
    <dbReference type="NCBI Taxonomy" id="930992"/>
    <lineage>
        <taxon>Eukaryota</taxon>
        <taxon>Fungi</taxon>
        <taxon>Dikarya</taxon>
        <taxon>Basidiomycota</taxon>
        <taxon>Agaricomycotina</taxon>
        <taxon>Agaricomycetes</taxon>
        <taxon>Agaricomycetidae</taxon>
        <taxon>Boletales</taxon>
        <taxon>Suillineae</taxon>
        <taxon>Suillaceae</taxon>
        <taxon>Suillus</taxon>
    </lineage>
</organism>
<feature type="compositionally biased region" description="Basic and acidic residues" evidence="1">
    <location>
        <begin position="1"/>
        <end position="11"/>
    </location>
</feature>
<feature type="compositionally biased region" description="Polar residues" evidence="1">
    <location>
        <begin position="315"/>
        <end position="325"/>
    </location>
</feature>
<name>A0A0C9ZBH2_9AGAM</name>
<feature type="compositionally biased region" description="Polar residues" evidence="1">
    <location>
        <begin position="105"/>
        <end position="115"/>
    </location>
</feature>
<evidence type="ECO:0000256" key="1">
    <source>
        <dbReference type="SAM" id="MobiDB-lite"/>
    </source>
</evidence>
<protein>
    <submittedName>
        <fullName evidence="2">Uncharacterized protein</fullName>
    </submittedName>
</protein>
<keyword evidence="3" id="KW-1185">Reference proteome</keyword>
<reference evidence="3" key="2">
    <citation type="submission" date="2015-01" db="EMBL/GenBank/DDBJ databases">
        <title>Evolutionary Origins and Diversification of the Mycorrhizal Mutualists.</title>
        <authorList>
            <consortium name="DOE Joint Genome Institute"/>
            <consortium name="Mycorrhizal Genomics Consortium"/>
            <person name="Kohler A."/>
            <person name="Kuo A."/>
            <person name="Nagy L.G."/>
            <person name="Floudas D."/>
            <person name="Copeland A."/>
            <person name="Barry K.W."/>
            <person name="Cichocki N."/>
            <person name="Veneault-Fourrey C."/>
            <person name="LaButti K."/>
            <person name="Lindquist E.A."/>
            <person name="Lipzen A."/>
            <person name="Lundell T."/>
            <person name="Morin E."/>
            <person name="Murat C."/>
            <person name="Riley R."/>
            <person name="Ohm R."/>
            <person name="Sun H."/>
            <person name="Tunlid A."/>
            <person name="Henrissat B."/>
            <person name="Grigoriev I.V."/>
            <person name="Hibbett D.S."/>
            <person name="Martin F."/>
        </authorList>
    </citation>
    <scope>NUCLEOTIDE SEQUENCE [LARGE SCALE GENOMIC DNA]</scope>
    <source>
        <strain evidence="3">UH-Slu-Lm8-n1</strain>
    </source>
</reference>
<evidence type="ECO:0000313" key="2">
    <source>
        <dbReference type="EMBL" id="KIK34875.1"/>
    </source>
</evidence>
<feature type="region of interest" description="Disordered" evidence="1">
    <location>
        <begin position="221"/>
        <end position="325"/>
    </location>
</feature>
<reference evidence="2 3" key="1">
    <citation type="submission" date="2014-04" db="EMBL/GenBank/DDBJ databases">
        <authorList>
            <consortium name="DOE Joint Genome Institute"/>
            <person name="Kuo A."/>
            <person name="Ruytinx J."/>
            <person name="Rineau F."/>
            <person name="Colpaert J."/>
            <person name="Kohler A."/>
            <person name="Nagy L.G."/>
            <person name="Floudas D."/>
            <person name="Copeland A."/>
            <person name="Barry K.W."/>
            <person name="Cichocki N."/>
            <person name="Veneault-Fourrey C."/>
            <person name="LaButti K."/>
            <person name="Lindquist E.A."/>
            <person name="Lipzen A."/>
            <person name="Lundell T."/>
            <person name="Morin E."/>
            <person name="Murat C."/>
            <person name="Sun H."/>
            <person name="Tunlid A."/>
            <person name="Henrissat B."/>
            <person name="Grigoriev I.V."/>
            <person name="Hibbett D.S."/>
            <person name="Martin F."/>
            <person name="Nordberg H.P."/>
            <person name="Cantor M.N."/>
            <person name="Hua S.X."/>
        </authorList>
    </citation>
    <scope>NUCLEOTIDE SEQUENCE [LARGE SCALE GENOMIC DNA]</scope>
    <source>
        <strain evidence="2 3">UH-Slu-Lm8-n1</strain>
    </source>
</reference>
<feature type="region of interest" description="Disordered" evidence="1">
    <location>
        <begin position="1"/>
        <end position="27"/>
    </location>
</feature>
<proteinExistence type="predicted"/>
<dbReference type="Proteomes" id="UP000054485">
    <property type="component" value="Unassembled WGS sequence"/>
</dbReference>
<feature type="region of interest" description="Disordered" evidence="1">
    <location>
        <begin position="100"/>
        <end position="147"/>
    </location>
</feature>
<feature type="compositionally biased region" description="Polar residues" evidence="1">
    <location>
        <begin position="244"/>
        <end position="254"/>
    </location>
</feature>
<dbReference type="InParanoid" id="A0A0C9ZBH2"/>
<feature type="compositionally biased region" description="Polar residues" evidence="1">
    <location>
        <begin position="125"/>
        <end position="138"/>
    </location>
</feature>
<feature type="non-terminal residue" evidence="2">
    <location>
        <position position="325"/>
    </location>
</feature>
<evidence type="ECO:0000313" key="3">
    <source>
        <dbReference type="Proteomes" id="UP000054485"/>
    </source>
</evidence>
<feature type="non-terminal residue" evidence="2">
    <location>
        <position position="1"/>
    </location>
</feature>
<dbReference type="AlphaFoldDB" id="A0A0C9ZBH2"/>
<dbReference type="EMBL" id="KN835692">
    <property type="protein sequence ID" value="KIK34875.1"/>
    <property type="molecule type" value="Genomic_DNA"/>
</dbReference>